<evidence type="ECO:0000259" key="3">
    <source>
        <dbReference type="PROSITE" id="PS50089"/>
    </source>
</evidence>
<reference evidence="4" key="1">
    <citation type="submission" date="2021-09" db="EMBL/GenBank/DDBJ databases">
        <authorList>
            <consortium name="AG Swart"/>
            <person name="Singh M."/>
            <person name="Singh A."/>
            <person name="Seah K."/>
            <person name="Emmerich C."/>
        </authorList>
    </citation>
    <scope>NUCLEOTIDE SEQUENCE</scope>
    <source>
        <strain evidence="4">ATCC30299</strain>
    </source>
</reference>
<feature type="region of interest" description="Disordered" evidence="2">
    <location>
        <begin position="458"/>
        <end position="486"/>
    </location>
</feature>
<evidence type="ECO:0000256" key="2">
    <source>
        <dbReference type="SAM" id="MobiDB-lite"/>
    </source>
</evidence>
<keyword evidence="1" id="KW-0863">Zinc-finger</keyword>
<dbReference type="PANTHER" id="PTHR22938:SF0">
    <property type="entry name" value="E3 UBIQUITIN-PROTEIN LIGASE ZNF598"/>
    <property type="match status" value="1"/>
</dbReference>
<dbReference type="GO" id="GO:0016567">
    <property type="term" value="P:protein ubiquitination"/>
    <property type="evidence" value="ECO:0007669"/>
    <property type="project" value="TreeGrafter"/>
</dbReference>
<dbReference type="GO" id="GO:0061630">
    <property type="term" value="F:ubiquitin protein ligase activity"/>
    <property type="evidence" value="ECO:0007669"/>
    <property type="project" value="InterPro"/>
</dbReference>
<keyword evidence="1" id="KW-0479">Metal-binding</keyword>
<dbReference type="Proteomes" id="UP001162131">
    <property type="component" value="Unassembled WGS sequence"/>
</dbReference>
<dbReference type="AlphaFoldDB" id="A0AAU9IFJ4"/>
<dbReference type="PANTHER" id="PTHR22938">
    <property type="entry name" value="ZINC FINGER PROTEIN 598"/>
    <property type="match status" value="1"/>
</dbReference>
<feature type="region of interest" description="Disordered" evidence="2">
    <location>
        <begin position="272"/>
        <end position="344"/>
    </location>
</feature>
<dbReference type="InterPro" id="IPR013083">
    <property type="entry name" value="Znf_RING/FYVE/PHD"/>
</dbReference>
<dbReference type="InterPro" id="IPR001841">
    <property type="entry name" value="Znf_RING"/>
</dbReference>
<dbReference type="InterPro" id="IPR013087">
    <property type="entry name" value="Znf_C2H2_type"/>
</dbReference>
<evidence type="ECO:0000313" key="4">
    <source>
        <dbReference type="EMBL" id="CAG9313201.1"/>
    </source>
</evidence>
<dbReference type="SMART" id="SM00355">
    <property type="entry name" value="ZnF_C2H2"/>
    <property type="match status" value="5"/>
</dbReference>
<dbReference type="InterPro" id="IPR044288">
    <property type="entry name" value="ZNF598/HEL2"/>
</dbReference>
<dbReference type="Pfam" id="PF13920">
    <property type="entry name" value="zf-C3HC4_3"/>
    <property type="match status" value="1"/>
</dbReference>
<dbReference type="GO" id="GO:0008270">
    <property type="term" value="F:zinc ion binding"/>
    <property type="evidence" value="ECO:0007669"/>
    <property type="project" value="UniProtKB-KW"/>
</dbReference>
<feature type="domain" description="RING-type" evidence="3">
    <location>
        <begin position="3"/>
        <end position="44"/>
    </location>
</feature>
<comment type="caution">
    <text evidence="4">The sequence shown here is derived from an EMBL/GenBank/DDBJ whole genome shotgun (WGS) entry which is preliminary data.</text>
</comment>
<feature type="compositionally biased region" description="Polar residues" evidence="2">
    <location>
        <begin position="321"/>
        <end position="339"/>
    </location>
</feature>
<dbReference type="Gene3D" id="3.30.40.10">
    <property type="entry name" value="Zinc/RING finger domain, C3HC4 (zinc finger)"/>
    <property type="match status" value="1"/>
</dbReference>
<dbReference type="PROSITE" id="PS50089">
    <property type="entry name" value="ZF_RING_2"/>
    <property type="match status" value="1"/>
</dbReference>
<dbReference type="EMBL" id="CAJZBQ010000010">
    <property type="protein sequence ID" value="CAG9313201.1"/>
    <property type="molecule type" value="Genomic_DNA"/>
</dbReference>
<feature type="region of interest" description="Disordered" evidence="2">
    <location>
        <begin position="671"/>
        <end position="690"/>
    </location>
</feature>
<organism evidence="4 5">
    <name type="scientific">Blepharisma stoltei</name>
    <dbReference type="NCBI Taxonomy" id="1481888"/>
    <lineage>
        <taxon>Eukaryota</taxon>
        <taxon>Sar</taxon>
        <taxon>Alveolata</taxon>
        <taxon>Ciliophora</taxon>
        <taxon>Postciliodesmatophora</taxon>
        <taxon>Heterotrichea</taxon>
        <taxon>Heterotrichida</taxon>
        <taxon>Blepharismidae</taxon>
        <taxon>Blepharisma</taxon>
    </lineage>
</organism>
<evidence type="ECO:0000256" key="1">
    <source>
        <dbReference type="PROSITE-ProRule" id="PRU00175"/>
    </source>
</evidence>
<sequence>MECVLCFERSLYVGVPECNHKSVCSLCWFRMRSLLSDTRCPVCRHSSDKIFVVSDPSIDYENLSKQMWGDVGPKGFEQDFKTGMFVQDATEMIRLTNFRKLICRFCFCEIKSIEKFRHHMIQSHGVFFCELCMNHNKMFPAEQTLYNDTALIQHKESAHIKCQLCPQFLYDDRELLKHIREKHYFCELCPIEVRPAFGDYETIEKHYRQAHYLCEVEMCRETRNIVFMTYEDLRDHYRELHPSLQPAISVGFRFNDEPDKFVPAINDTSEKTFSVPAMNREERDSNFPALAPAAPEPTAPSYNKKQKPKPSNSDFPALSLAKSSNDVQRVDYSNSSLSKQKAPKAKVYVANPVPNPLLPAPKVNPNQPVHPISLKPIEEQKQSPPKKKVKEDSKQSNRLLEEITKLNKREATPEDFLTFCNEESINVDSQFISLLRANIVSNSLCEKLIHILQNTGYRPKARKEPEETKVIPSKTNQKNSEKAKNNGSSLIEFPSLVNEQKTKAAEDHYSKTLTANVVILNNNLINTKLFVKSMLEFVPRNEINDAKNIIREKVKNQAKLQEIFQLLETELQSLHYESEYPSLLTPKPPPPKPTSQNSIAEIKEKLKLYNEGTISEKEFVNACYEIIPRNQLNQAVIEIRNAIEDEVKREKIIKGIERKVSTKSYDEDFPTLKVVRLPPQKQPKNKKKNN</sequence>
<dbReference type="GO" id="GO:0043022">
    <property type="term" value="F:ribosome binding"/>
    <property type="evidence" value="ECO:0007669"/>
    <property type="project" value="TreeGrafter"/>
</dbReference>
<accession>A0AAU9IFJ4</accession>
<feature type="region of interest" description="Disordered" evidence="2">
    <location>
        <begin position="358"/>
        <end position="397"/>
    </location>
</feature>
<dbReference type="GO" id="GO:0072344">
    <property type="term" value="P:rescue of stalled ribosome"/>
    <property type="evidence" value="ECO:0007669"/>
    <property type="project" value="InterPro"/>
</dbReference>
<keyword evidence="5" id="KW-1185">Reference proteome</keyword>
<name>A0AAU9IFJ4_9CILI</name>
<evidence type="ECO:0000313" key="5">
    <source>
        <dbReference type="Proteomes" id="UP001162131"/>
    </source>
</evidence>
<proteinExistence type="predicted"/>
<gene>
    <name evidence="4" type="ORF">BSTOLATCC_MIC8475</name>
</gene>
<keyword evidence="1" id="KW-0862">Zinc</keyword>
<protein>
    <recommendedName>
        <fullName evidence="3">RING-type domain-containing protein</fullName>
    </recommendedName>
</protein>
<dbReference type="PROSITE" id="PS00028">
    <property type="entry name" value="ZINC_FINGER_C2H2_1"/>
    <property type="match status" value="1"/>
</dbReference>